<dbReference type="SUPFAM" id="SSF101898">
    <property type="entry name" value="NHL repeat"/>
    <property type="match status" value="1"/>
</dbReference>
<keyword evidence="4" id="KW-1185">Reference proteome</keyword>
<dbReference type="InterPro" id="IPR013431">
    <property type="entry name" value="Delta_60_rpt"/>
</dbReference>
<proteinExistence type="predicted"/>
<dbReference type="NCBIfam" id="TIGR04183">
    <property type="entry name" value="Por_Secre_tail"/>
    <property type="match status" value="1"/>
</dbReference>
<keyword evidence="1" id="KW-0732">Signal</keyword>
<dbReference type="RefSeq" id="WP_035738534.1">
    <property type="nucleotide sequence ID" value="NZ_AUGP01000017.1"/>
</dbReference>
<dbReference type="InterPro" id="IPR026444">
    <property type="entry name" value="Secre_tail"/>
</dbReference>
<sequence length="917" mass="96546">MKKQLLFLFLLSTLKMLPQSGETDAAFGIDGKTVTGFGSNENRAYAIAFQPDGKFLVGGTSLNSNGEDDFALARYNVNGSLDVSFGVHGKVLTGFMEVNNDSSIIRSIHVLADGKIIVLGTTGMNGISSTVVIARYLANGHIDGTFGTNGKIITALASFINDGNSLIVQADGKIIVTAVKLDFNSPDAIGIERYTADGMPDSAFGTNGQVVLSFGTGNSWPSCIALKPDGKFVIAGKYPTVNSKIAVAQYTADGTLDTGFDTDGKVITSVGAGTSGAAKQLSIGADGKIKIAGIVGVNFALLQYNANGSLDTSFSGDGSVLTPLTANEQFYQTNSVAIQPDGKYLLVINPVSLSPSSDFLIRRYNADGTMDTSFGTGGTVLTTFGTGLNEAKAAAVLPNGKIVVAGQAQSLDLSHVDFAVAQYDSNGMADVLLDADGKVTTAFEKGNDFLSHIVVLPNDELIAVGTTEHKERNTSFYKDIVLSKYYSDGSPDTTFGNFGKVVSVFGDNLNQVTATSFQPGGKIILGNVYSVYSTPGYFGELIRYNVDGSLDATFGINGKNALNFTPSSIVFQADGKMIVAGGGTLEGVNGFIISRYNSNGTLDANFGTDGQLLVFFGQTSYGNASILIQPDNRIILFGSSSDPNLYNGSITLSTARINSNGSLDTTFGTGGKETTLIGYTYFPYAGTIKPDGKLIIAGVSNGPHFSTVRYNANGTIDPAYGTAGILTSDLSGDYSQVTSVLPQPDGKFLVALKMPGEAPESCDFMIKRFNADGTFDDDFGGQNGITTSFYDGYDAAFAVGLQSDNKVVVAGSANNGVSMDFALTRYTNTILNVDHFNNDSFGLVLYPNPVKDKLYIKNVEGGKLEIRGYCIYNTLGQLIYSGAASDSEVPTTNFSKGLYSILINTNNGTVSKKIIKQ</sequence>
<dbReference type="Pfam" id="PF18962">
    <property type="entry name" value="Por_Secre_tail"/>
    <property type="match status" value="1"/>
</dbReference>
<dbReference type="PANTHER" id="PTHR42754:SF1">
    <property type="entry name" value="LIPOPROTEIN"/>
    <property type="match status" value="1"/>
</dbReference>
<dbReference type="OrthoDB" id="9805017at2"/>
<evidence type="ECO:0000259" key="2">
    <source>
        <dbReference type="Pfam" id="PF18962"/>
    </source>
</evidence>
<dbReference type="AlphaFoldDB" id="A0A0A2MF04"/>
<comment type="caution">
    <text evidence="3">The sequence shown here is derived from an EMBL/GenBank/DDBJ whole genome shotgun (WGS) entry which is preliminary data.</text>
</comment>
<dbReference type="Pfam" id="PF17164">
    <property type="entry name" value="DUF5122"/>
    <property type="match status" value="12"/>
</dbReference>
<dbReference type="SUPFAM" id="SSF63829">
    <property type="entry name" value="Calcium-dependent phosphotriesterase"/>
    <property type="match status" value="1"/>
</dbReference>
<dbReference type="NCBIfam" id="TIGR02608">
    <property type="entry name" value="delta_60_rpt"/>
    <property type="match status" value="14"/>
</dbReference>
<name>A0A0A2MF04_9FLAO</name>
<organism evidence="3 4">
    <name type="scientific">Flavobacterium subsaxonicum WB 4.1-42 = DSM 21790</name>
    <dbReference type="NCBI Taxonomy" id="1121898"/>
    <lineage>
        <taxon>Bacteria</taxon>
        <taxon>Pseudomonadati</taxon>
        <taxon>Bacteroidota</taxon>
        <taxon>Flavobacteriia</taxon>
        <taxon>Flavobacteriales</taxon>
        <taxon>Flavobacteriaceae</taxon>
        <taxon>Flavobacterium</taxon>
    </lineage>
</organism>
<dbReference type="Proteomes" id="UP000030111">
    <property type="component" value="Unassembled WGS sequence"/>
</dbReference>
<protein>
    <recommendedName>
        <fullName evidence="2">Secretion system C-terminal sorting domain-containing protein</fullName>
    </recommendedName>
</protein>
<dbReference type="STRING" id="1121898.GCA_000422725_01846"/>
<feature type="domain" description="Secretion system C-terminal sorting" evidence="2">
    <location>
        <begin position="845"/>
        <end position="915"/>
    </location>
</feature>
<dbReference type="Gene3D" id="2.80.10.50">
    <property type="match status" value="6"/>
</dbReference>
<evidence type="ECO:0000313" key="3">
    <source>
        <dbReference type="EMBL" id="KGO90874.1"/>
    </source>
</evidence>
<gene>
    <name evidence="3" type="ORF">Q766_21050</name>
</gene>
<accession>A0A0A2MF04</accession>
<evidence type="ECO:0000256" key="1">
    <source>
        <dbReference type="ARBA" id="ARBA00022729"/>
    </source>
</evidence>
<evidence type="ECO:0000313" key="4">
    <source>
        <dbReference type="Proteomes" id="UP000030111"/>
    </source>
</evidence>
<dbReference type="eggNOG" id="COG3386">
    <property type="taxonomic scope" value="Bacteria"/>
</dbReference>
<dbReference type="EMBL" id="JRLY01000040">
    <property type="protein sequence ID" value="KGO90874.1"/>
    <property type="molecule type" value="Genomic_DNA"/>
</dbReference>
<reference evidence="3 4" key="1">
    <citation type="submission" date="2013-09" db="EMBL/GenBank/DDBJ databases">
        <authorList>
            <person name="Zeng Z."/>
            <person name="Chen C."/>
        </authorList>
    </citation>
    <scope>NUCLEOTIDE SEQUENCE [LARGE SCALE GENOMIC DNA]</scope>
    <source>
        <strain evidence="3 4">WB 4.1-42</strain>
    </source>
</reference>
<dbReference type="PANTHER" id="PTHR42754">
    <property type="entry name" value="ENDOGLUCANASE"/>
    <property type="match status" value="1"/>
</dbReference>